<organism evidence="1 2">
    <name type="scientific">Trichothecium roseum</name>
    <dbReference type="NCBI Taxonomy" id="47278"/>
    <lineage>
        <taxon>Eukaryota</taxon>
        <taxon>Fungi</taxon>
        <taxon>Dikarya</taxon>
        <taxon>Ascomycota</taxon>
        <taxon>Pezizomycotina</taxon>
        <taxon>Sordariomycetes</taxon>
        <taxon>Hypocreomycetidae</taxon>
        <taxon>Hypocreales</taxon>
        <taxon>Hypocreales incertae sedis</taxon>
        <taxon>Trichothecium</taxon>
    </lineage>
</organism>
<proteinExistence type="predicted"/>
<comment type="caution">
    <text evidence="1">The sequence shown here is derived from an EMBL/GenBank/DDBJ whole genome shotgun (WGS) entry which is preliminary data.</text>
</comment>
<sequence>MPSTPSPCPERELPVTPTAPKFGSYLDSWEPYRPRKSARIESKRAARTPSPKPSATSLRSPPKTSARTDKKQQQKAHNAFSAIQARGQKASNASTNAGGMMTPSQTPRRTNVVQQASLLETPSKKPIKKYSGMTLDSFTVETQEDPFEIFTDSHDRVPAKDNSIENPFLGEQTQKTSTKHGRAKVAVPGVGLMTVSEASRRSDGSVYTFRGKPFFRLYEDAGSKEANMTKPRLLFKKKTVSHTPVPVETPAVDDEEAVTDVEDELEEENEIVPASPKKKAVTPPRHATPEQDQAPPQNLATPKTSKPASKTSATKGPSTSAQKSSLFGSFKFTKQRQTRSTTKRGADEPIDPTPVKRSRV</sequence>
<keyword evidence="2" id="KW-1185">Reference proteome</keyword>
<gene>
    <name evidence="1" type="ORF">N3K66_005012</name>
</gene>
<accession>A0ACC0V2Y2</accession>
<evidence type="ECO:0000313" key="2">
    <source>
        <dbReference type="Proteomes" id="UP001163324"/>
    </source>
</evidence>
<name>A0ACC0V2Y2_9HYPO</name>
<dbReference type="Proteomes" id="UP001163324">
    <property type="component" value="Chromosome 4"/>
</dbReference>
<protein>
    <submittedName>
        <fullName evidence="1">Uncharacterized protein</fullName>
    </submittedName>
</protein>
<reference evidence="1" key="1">
    <citation type="submission" date="2022-10" db="EMBL/GenBank/DDBJ databases">
        <title>Complete Genome of Trichothecium roseum strain YXFP-22015, a Plant Pathogen Isolated from Citrus.</title>
        <authorList>
            <person name="Wang Y."/>
            <person name="Zhu L."/>
        </authorList>
    </citation>
    <scope>NUCLEOTIDE SEQUENCE</scope>
    <source>
        <strain evidence="1">YXFP-22015</strain>
    </source>
</reference>
<dbReference type="EMBL" id="CM047943">
    <property type="protein sequence ID" value="KAI9900750.1"/>
    <property type="molecule type" value="Genomic_DNA"/>
</dbReference>
<evidence type="ECO:0000313" key="1">
    <source>
        <dbReference type="EMBL" id="KAI9900750.1"/>
    </source>
</evidence>